<dbReference type="PANTHER" id="PTHR34215">
    <property type="entry name" value="BLL0784 PROTEIN"/>
    <property type="match status" value="1"/>
</dbReference>
<dbReference type="Pfam" id="PF04296">
    <property type="entry name" value="YlxR"/>
    <property type="match status" value="1"/>
</dbReference>
<dbReference type="InterPro" id="IPR035931">
    <property type="entry name" value="YlxR-like_sf"/>
</dbReference>
<feature type="domain" description="YlxR" evidence="1">
    <location>
        <begin position="22"/>
        <end position="84"/>
    </location>
</feature>
<dbReference type="EMBL" id="OJIN01000180">
    <property type="protein sequence ID" value="SPD74929.1"/>
    <property type="molecule type" value="Genomic_DNA"/>
</dbReference>
<dbReference type="Gene3D" id="3.30.1230.10">
    <property type="entry name" value="YlxR-like"/>
    <property type="match status" value="1"/>
</dbReference>
<dbReference type="SUPFAM" id="SSF64376">
    <property type="entry name" value="YlxR-like"/>
    <property type="match status" value="1"/>
</dbReference>
<sequence>MSLIRTEIQQLMSKHKGYAPVRTCISCGARNNKKKMIRLVLDDDGFVVRDVDGKGRGRGAYVCPDIACLRAVPKGNKLSRVFRKNGLIRIHPDLNV</sequence>
<evidence type="ECO:0000259" key="1">
    <source>
        <dbReference type="Pfam" id="PF04296"/>
    </source>
</evidence>
<dbReference type="InterPro" id="IPR037465">
    <property type="entry name" value="YlxR"/>
</dbReference>
<accession>A0A445MZR1</accession>
<evidence type="ECO:0000313" key="2">
    <source>
        <dbReference type="EMBL" id="SPD74929.1"/>
    </source>
</evidence>
<name>A0A445MZR1_9BACT</name>
<protein>
    <recommendedName>
        <fullName evidence="1">YlxR domain-containing protein</fullName>
    </recommendedName>
</protein>
<dbReference type="InterPro" id="IPR007393">
    <property type="entry name" value="YlxR_dom"/>
</dbReference>
<reference evidence="2" key="1">
    <citation type="submission" date="2018-01" db="EMBL/GenBank/DDBJ databases">
        <authorList>
            <person name="Regsiter A."/>
            <person name="William W."/>
        </authorList>
    </citation>
    <scope>NUCLEOTIDE SEQUENCE</scope>
    <source>
        <strain evidence="2">TRIP AH-1</strain>
    </source>
</reference>
<organism evidence="2">
    <name type="scientific">uncultured Desulfobacterium sp</name>
    <dbReference type="NCBI Taxonomy" id="201089"/>
    <lineage>
        <taxon>Bacteria</taxon>
        <taxon>Pseudomonadati</taxon>
        <taxon>Thermodesulfobacteriota</taxon>
        <taxon>Desulfobacteria</taxon>
        <taxon>Desulfobacterales</taxon>
        <taxon>Desulfobacteriaceae</taxon>
        <taxon>Desulfobacterium</taxon>
        <taxon>environmental samples</taxon>
    </lineage>
</organism>
<dbReference type="PANTHER" id="PTHR34215:SF1">
    <property type="entry name" value="YLXR DOMAIN-CONTAINING PROTEIN"/>
    <property type="match status" value="1"/>
</dbReference>
<dbReference type="AlphaFoldDB" id="A0A445MZR1"/>
<gene>
    <name evidence="2" type="ORF">PITCH_A390026</name>
</gene>
<proteinExistence type="predicted"/>